<dbReference type="GO" id="GO:0004674">
    <property type="term" value="F:protein serine/threonine kinase activity"/>
    <property type="evidence" value="ECO:0007669"/>
    <property type="project" value="TreeGrafter"/>
</dbReference>
<evidence type="ECO:0000313" key="3">
    <source>
        <dbReference type="EMBL" id="PWA38561.1"/>
    </source>
</evidence>
<proteinExistence type="predicted"/>
<evidence type="ECO:0000259" key="2">
    <source>
        <dbReference type="PROSITE" id="PS50011"/>
    </source>
</evidence>
<dbReference type="InterPro" id="IPR001245">
    <property type="entry name" value="Ser-Thr/Tyr_kinase_cat_dom"/>
</dbReference>
<accession>A0A2U1KPB2</accession>
<dbReference type="PANTHER" id="PTHR44329">
    <property type="entry name" value="SERINE/THREONINE-PROTEIN KINASE TNNI3K-RELATED"/>
    <property type="match status" value="1"/>
</dbReference>
<dbReference type="Gene3D" id="3.30.200.20">
    <property type="entry name" value="Phosphorylase Kinase, domain 1"/>
    <property type="match status" value="1"/>
</dbReference>
<dbReference type="OrthoDB" id="339325at2759"/>
<dbReference type="InterPro" id="IPR011009">
    <property type="entry name" value="Kinase-like_dom_sf"/>
</dbReference>
<feature type="compositionally biased region" description="Polar residues" evidence="1">
    <location>
        <begin position="30"/>
        <end position="43"/>
    </location>
</feature>
<dbReference type="Proteomes" id="UP000245207">
    <property type="component" value="Unassembled WGS sequence"/>
</dbReference>
<dbReference type="GO" id="GO:0005524">
    <property type="term" value="F:ATP binding"/>
    <property type="evidence" value="ECO:0007669"/>
    <property type="project" value="InterPro"/>
</dbReference>
<dbReference type="STRING" id="35608.A0A2U1KPB2"/>
<keyword evidence="4" id="KW-1185">Reference proteome</keyword>
<dbReference type="PROSITE" id="PS00108">
    <property type="entry name" value="PROTEIN_KINASE_ST"/>
    <property type="match status" value="1"/>
</dbReference>
<dbReference type="Pfam" id="PF07714">
    <property type="entry name" value="PK_Tyr_Ser-Thr"/>
    <property type="match status" value="1"/>
</dbReference>
<comment type="caution">
    <text evidence="3">The sequence shown here is derived from an EMBL/GenBank/DDBJ whole genome shotgun (WGS) entry which is preliminary data.</text>
</comment>
<feature type="region of interest" description="Disordered" evidence="1">
    <location>
        <begin position="30"/>
        <end position="57"/>
    </location>
</feature>
<sequence>MERTRKDSSDIRMGHFGWPWLHNEHHEQNISPQMSSSTSNTEAPGSWSSSCSASTSGNTDDHYINIFDVDINNLDVEISWNDLMIREQIGQGSCGTAYCALLYGSDVAVKVFTKLQYPGDVILSFRNERVEFVHQSRSPGFLFFYRGSLFQLLRQNTAKLDWRRQVHIAMDIAHGMNYLHHFQPPIVHRDLKSSNVLVDKNWTVKFSYESDTKSLIMICLQLNKVGDFGLSRVKRETYLTTKSGRGTLQFFGIFKTLLSDVYSYGVVLWEINTRKIPWDDLNSMQVIGAVGFMNQRLEIPNDVNPEWASLIESCLSSEPQFRPTFQEILSMLRDLMKKLTILHRDKKS</sequence>
<dbReference type="PROSITE" id="PS50011">
    <property type="entry name" value="PROTEIN_KINASE_DOM"/>
    <property type="match status" value="1"/>
</dbReference>
<reference evidence="3 4" key="1">
    <citation type="journal article" date="2018" name="Mol. Plant">
        <title>The genome of Artemisia annua provides insight into the evolution of Asteraceae family and artemisinin biosynthesis.</title>
        <authorList>
            <person name="Shen Q."/>
            <person name="Zhang L."/>
            <person name="Liao Z."/>
            <person name="Wang S."/>
            <person name="Yan T."/>
            <person name="Shi P."/>
            <person name="Liu M."/>
            <person name="Fu X."/>
            <person name="Pan Q."/>
            <person name="Wang Y."/>
            <person name="Lv Z."/>
            <person name="Lu X."/>
            <person name="Zhang F."/>
            <person name="Jiang W."/>
            <person name="Ma Y."/>
            <person name="Chen M."/>
            <person name="Hao X."/>
            <person name="Li L."/>
            <person name="Tang Y."/>
            <person name="Lv G."/>
            <person name="Zhou Y."/>
            <person name="Sun X."/>
            <person name="Brodelius P.E."/>
            <person name="Rose J.K.C."/>
            <person name="Tang K."/>
        </authorList>
    </citation>
    <scope>NUCLEOTIDE SEQUENCE [LARGE SCALE GENOMIC DNA]</scope>
    <source>
        <strain evidence="4">cv. Huhao1</strain>
        <tissue evidence="3">Leaf</tissue>
    </source>
</reference>
<dbReference type="SMART" id="SM00220">
    <property type="entry name" value="S_TKc"/>
    <property type="match status" value="1"/>
</dbReference>
<dbReference type="Gene3D" id="1.10.510.10">
    <property type="entry name" value="Transferase(Phosphotransferase) domain 1"/>
    <property type="match status" value="1"/>
</dbReference>
<dbReference type="InterPro" id="IPR008271">
    <property type="entry name" value="Ser/Thr_kinase_AS"/>
</dbReference>
<name>A0A2U1KPB2_ARTAN</name>
<dbReference type="AlphaFoldDB" id="A0A2U1KPB2"/>
<evidence type="ECO:0000313" key="4">
    <source>
        <dbReference type="Proteomes" id="UP000245207"/>
    </source>
</evidence>
<feature type="compositionally biased region" description="Low complexity" evidence="1">
    <location>
        <begin position="46"/>
        <end position="56"/>
    </location>
</feature>
<gene>
    <name evidence="3" type="ORF">CTI12_AA580190</name>
</gene>
<dbReference type="InterPro" id="IPR000719">
    <property type="entry name" value="Prot_kinase_dom"/>
</dbReference>
<dbReference type="SUPFAM" id="SSF56112">
    <property type="entry name" value="Protein kinase-like (PK-like)"/>
    <property type="match status" value="1"/>
</dbReference>
<dbReference type="EMBL" id="PKPP01015513">
    <property type="protein sequence ID" value="PWA38561.1"/>
    <property type="molecule type" value="Genomic_DNA"/>
</dbReference>
<protein>
    <recommendedName>
        <fullName evidence="2">Protein kinase domain-containing protein</fullName>
    </recommendedName>
</protein>
<feature type="domain" description="Protein kinase" evidence="2">
    <location>
        <begin position="83"/>
        <end position="336"/>
    </location>
</feature>
<dbReference type="InterPro" id="IPR051681">
    <property type="entry name" value="Ser/Thr_Kinases-Pseudokinases"/>
</dbReference>
<organism evidence="3 4">
    <name type="scientific">Artemisia annua</name>
    <name type="common">Sweet wormwood</name>
    <dbReference type="NCBI Taxonomy" id="35608"/>
    <lineage>
        <taxon>Eukaryota</taxon>
        <taxon>Viridiplantae</taxon>
        <taxon>Streptophyta</taxon>
        <taxon>Embryophyta</taxon>
        <taxon>Tracheophyta</taxon>
        <taxon>Spermatophyta</taxon>
        <taxon>Magnoliopsida</taxon>
        <taxon>eudicotyledons</taxon>
        <taxon>Gunneridae</taxon>
        <taxon>Pentapetalae</taxon>
        <taxon>asterids</taxon>
        <taxon>campanulids</taxon>
        <taxon>Asterales</taxon>
        <taxon>Asteraceae</taxon>
        <taxon>Asteroideae</taxon>
        <taxon>Anthemideae</taxon>
        <taxon>Artemisiinae</taxon>
        <taxon>Artemisia</taxon>
    </lineage>
</organism>
<evidence type="ECO:0000256" key="1">
    <source>
        <dbReference type="SAM" id="MobiDB-lite"/>
    </source>
</evidence>
<dbReference type="PANTHER" id="PTHR44329:SF47">
    <property type="entry name" value="SERINE_THREONINE-PROTEIN KINASE ROCO5-RELATED"/>
    <property type="match status" value="1"/>
</dbReference>